<dbReference type="RefSeq" id="WP_090974058.1">
    <property type="nucleotide sequence ID" value="NZ_FOLL01000012.1"/>
</dbReference>
<dbReference type="CDD" id="cd03017">
    <property type="entry name" value="PRX_BCP"/>
    <property type="match status" value="1"/>
</dbReference>
<dbReference type="GO" id="GO:0008379">
    <property type="term" value="F:thioredoxin peroxidase activity"/>
    <property type="evidence" value="ECO:0007669"/>
    <property type="project" value="TreeGrafter"/>
</dbReference>
<keyword evidence="14" id="KW-1185">Reference proteome</keyword>
<feature type="domain" description="Thioredoxin" evidence="12">
    <location>
        <begin position="5"/>
        <end position="149"/>
    </location>
</feature>
<dbReference type="Proteomes" id="UP000199577">
    <property type="component" value="Unassembled WGS sequence"/>
</dbReference>
<dbReference type="EMBL" id="FOLL01000012">
    <property type="protein sequence ID" value="SFC49017.1"/>
    <property type="molecule type" value="Genomic_DNA"/>
</dbReference>
<evidence type="ECO:0000256" key="2">
    <source>
        <dbReference type="ARBA" id="ARBA00013017"/>
    </source>
</evidence>
<dbReference type="PANTHER" id="PTHR42801:SF4">
    <property type="entry name" value="AHPC_TSA FAMILY PROTEIN"/>
    <property type="match status" value="1"/>
</dbReference>
<gene>
    <name evidence="13" type="ORF">SAMN05421747_11293</name>
</gene>
<evidence type="ECO:0000259" key="12">
    <source>
        <dbReference type="PROSITE" id="PS51352"/>
    </source>
</evidence>
<comment type="similarity">
    <text evidence="9">Belongs to the peroxiredoxin family. BCP/PrxQ subfamily.</text>
</comment>
<evidence type="ECO:0000313" key="14">
    <source>
        <dbReference type="Proteomes" id="UP000199577"/>
    </source>
</evidence>
<protein>
    <recommendedName>
        <fullName evidence="2">thioredoxin-dependent peroxiredoxin</fullName>
        <ecNumber evidence="2">1.11.1.24</ecNumber>
    </recommendedName>
    <alternativeName>
        <fullName evidence="8">Thioredoxin peroxidase</fullName>
    </alternativeName>
    <alternativeName>
        <fullName evidence="10">Thioredoxin-dependent peroxiredoxin Bcp</fullName>
    </alternativeName>
</protein>
<name>A0A1I1JKD7_9SPHI</name>
<dbReference type="GO" id="GO:0045454">
    <property type="term" value="P:cell redox homeostasis"/>
    <property type="evidence" value="ECO:0007669"/>
    <property type="project" value="TreeGrafter"/>
</dbReference>
<dbReference type="OrthoDB" id="9112061at2"/>
<dbReference type="GO" id="GO:0034599">
    <property type="term" value="P:cellular response to oxidative stress"/>
    <property type="evidence" value="ECO:0007669"/>
    <property type="project" value="TreeGrafter"/>
</dbReference>
<proteinExistence type="inferred from homology"/>
<comment type="catalytic activity">
    <reaction evidence="11">
        <text>a hydroperoxide + [thioredoxin]-dithiol = an alcohol + [thioredoxin]-disulfide + H2O</text>
        <dbReference type="Rhea" id="RHEA:62620"/>
        <dbReference type="Rhea" id="RHEA-COMP:10698"/>
        <dbReference type="Rhea" id="RHEA-COMP:10700"/>
        <dbReference type="ChEBI" id="CHEBI:15377"/>
        <dbReference type="ChEBI" id="CHEBI:29950"/>
        <dbReference type="ChEBI" id="CHEBI:30879"/>
        <dbReference type="ChEBI" id="CHEBI:35924"/>
        <dbReference type="ChEBI" id="CHEBI:50058"/>
        <dbReference type="EC" id="1.11.1.24"/>
    </reaction>
</comment>
<keyword evidence="4" id="KW-0049">Antioxidant</keyword>
<dbReference type="SUPFAM" id="SSF52833">
    <property type="entry name" value="Thioredoxin-like"/>
    <property type="match status" value="1"/>
</dbReference>
<dbReference type="PANTHER" id="PTHR42801">
    <property type="entry name" value="THIOREDOXIN-DEPENDENT PEROXIDE REDUCTASE"/>
    <property type="match status" value="1"/>
</dbReference>
<evidence type="ECO:0000256" key="7">
    <source>
        <dbReference type="ARBA" id="ARBA00023284"/>
    </source>
</evidence>
<evidence type="ECO:0000313" key="13">
    <source>
        <dbReference type="EMBL" id="SFC49017.1"/>
    </source>
</evidence>
<evidence type="ECO:0000256" key="10">
    <source>
        <dbReference type="ARBA" id="ARBA00042639"/>
    </source>
</evidence>
<sequence length="149" mass="16462">MMNTLGVGDKIPLFILKNQYGNDVDIADYIGKNILVIFFYPKDESPGCTKQVCAIRDSFADYAGAGALVFGINSGSVASHRSFVEKHQLPFMLLSDPGNRVLKAFGVKNVLFLTGRETFVVGLDGRIAFRYRALLNAINHNDQILNFLT</sequence>
<evidence type="ECO:0000256" key="6">
    <source>
        <dbReference type="ARBA" id="ARBA00023157"/>
    </source>
</evidence>
<dbReference type="Pfam" id="PF00578">
    <property type="entry name" value="AhpC-TSA"/>
    <property type="match status" value="1"/>
</dbReference>
<keyword evidence="6" id="KW-1015">Disulfide bond</keyword>
<keyword evidence="5" id="KW-0560">Oxidoreductase</keyword>
<organism evidence="13 14">
    <name type="scientific">Parapedobacter composti</name>
    <dbReference type="NCBI Taxonomy" id="623281"/>
    <lineage>
        <taxon>Bacteria</taxon>
        <taxon>Pseudomonadati</taxon>
        <taxon>Bacteroidota</taxon>
        <taxon>Sphingobacteriia</taxon>
        <taxon>Sphingobacteriales</taxon>
        <taxon>Sphingobacteriaceae</taxon>
        <taxon>Parapedobacter</taxon>
    </lineage>
</organism>
<dbReference type="Gene3D" id="3.40.30.10">
    <property type="entry name" value="Glutaredoxin"/>
    <property type="match status" value="1"/>
</dbReference>
<evidence type="ECO:0000256" key="11">
    <source>
        <dbReference type="ARBA" id="ARBA00049091"/>
    </source>
</evidence>
<dbReference type="InterPro" id="IPR036249">
    <property type="entry name" value="Thioredoxin-like_sf"/>
</dbReference>
<keyword evidence="3" id="KW-0575">Peroxidase</keyword>
<dbReference type="PROSITE" id="PS51352">
    <property type="entry name" value="THIOREDOXIN_2"/>
    <property type="match status" value="1"/>
</dbReference>
<dbReference type="EC" id="1.11.1.24" evidence="2"/>
<dbReference type="AlphaFoldDB" id="A0A1I1JKD7"/>
<reference evidence="13 14" key="1">
    <citation type="submission" date="2016-10" db="EMBL/GenBank/DDBJ databases">
        <authorList>
            <person name="de Groot N.N."/>
        </authorList>
    </citation>
    <scope>NUCLEOTIDE SEQUENCE [LARGE SCALE GENOMIC DNA]</scope>
    <source>
        <strain evidence="13 14">DSM 22900</strain>
    </source>
</reference>
<evidence type="ECO:0000256" key="4">
    <source>
        <dbReference type="ARBA" id="ARBA00022862"/>
    </source>
</evidence>
<keyword evidence="7" id="KW-0676">Redox-active center</keyword>
<dbReference type="InterPro" id="IPR000866">
    <property type="entry name" value="AhpC/TSA"/>
</dbReference>
<dbReference type="GO" id="GO:0005737">
    <property type="term" value="C:cytoplasm"/>
    <property type="evidence" value="ECO:0007669"/>
    <property type="project" value="TreeGrafter"/>
</dbReference>
<dbReference type="InterPro" id="IPR050924">
    <property type="entry name" value="Peroxiredoxin_BCP/PrxQ"/>
</dbReference>
<evidence type="ECO:0000256" key="5">
    <source>
        <dbReference type="ARBA" id="ARBA00023002"/>
    </source>
</evidence>
<evidence type="ECO:0000256" key="8">
    <source>
        <dbReference type="ARBA" id="ARBA00032824"/>
    </source>
</evidence>
<dbReference type="STRING" id="623281.SAMN05421747_11293"/>
<evidence type="ECO:0000256" key="3">
    <source>
        <dbReference type="ARBA" id="ARBA00022559"/>
    </source>
</evidence>
<evidence type="ECO:0000256" key="9">
    <source>
        <dbReference type="ARBA" id="ARBA00038489"/>
    </source>
</evidence>
<evidence type="ECO:0000256" key="1">
    <source>
        <dbReference type="ARBA" id="ARBA00003330"/>
    </source>
</evidence>
<accession>A0A1I1JKD7</accession>
<dbReference type="InterPro" id="IPR013766">
    <property type="entry name" value="Thioredoxin_domain"/>
</dbReference>
<comment type="function">
    <text evidence="1">Thiol-specific peroxidase that catalyzes the reduction of hydrogen peroxide and organic hydroperoxides to water and alcohols, respectively. Plays a role in cell protection against oxidative stress by detoxifying peroxides and as sensor of hydrogen peroxide-mediated signaling events.</text>
</comment>